<organism evidence="1 2">
    <name type="scientific">Trametes pubescens</name>
    <name type="common">White-rot fungus</name>
    <dbReference type="NCBI Taxonomy" id="154538"/>
    <lineage>
        <taxon>Eukaryota</taxon>
        <taxon>Fungi</taxon>
        <taxon>Dikarya</taxon>
        <taxon>Basidiomycota</taxon>
        <taxon>Agaricomycotina</taxon>
        <taxon>Agaricomycetes</taxon>
        <taxon>Polyporales</taxon>
        <taxon>Polyporaceae</taxon>
        <taxon>Trametes</taxon>
    </lineage>
</organism>
<protein>
    <submittedName>
        <fullName evidence="1">Uncharacterized protein</fullName>
    </submittedName>
</protein>
<dbReference type="EMBL" id="MNAD01001172">
    <property type="protein sequence ID" value="OJT07466.1"/>
    <property type="molecule type" value="Genomic_DNA"/>
</dbReference>
<dbReference type="Proteomes" id="UP000184267">
    <property type="component" value="Unassembled WGS sequence"/>
</dbReference>
<gene>
    <name evidence="1" type="ORF">TRAPUB_1651</name>
</gene>
<name>A0A1M2VIR8_TRAPU</name>
<evidence type="ECO:0000313" key="1">
    <source>
        <dbReference type="EMBL" id="OJT07466.1"/>
    </source>
</evidence>
<accession>A0A1M2VIR8</accession>
<reference evidence="1 2" key="1">
    <citation type="submission" date="2016-10" db="EMBL/GenBank/DDBJ databases">
        <title>Genome sequence of the basidiomycete white-rot fungus Trametes pubescens.</title>
        <authorList>
            <person name="Makela M.R."/>
            <person name="Granchi Z."/>
            <person name="Peng M."/>
            <person name="De Vries R.P."/>
            <person name="Grigoriev I."/>
            <person name="Riley R."/>
            <person name="Hilden K."/>
        </authorList>
    </citation>
    <scope>NUCLEOTIDE SEQUENCE [LARGE SCALE GENOMIC DNA]</scope>
    <source>
        <strain evidence="1 2">FBCC735</strain>
    </source>
</reference>
<dbReference type="AlphaFoldDB" id="A0A1M2VIR8"/>
<comment type="caution">
    <text evidence="1">The sequence shown here is derived from an EMBL/GenBank/DDBJ whole genome shotgun (WGS) entry which is preliminary data.</text>
</comment>
<proteinExistence type="predicted"/>
<keyword evidence="2" id="KW-1185">Reference proteome</keyword>
<evidence type="ECO:0000313" key="2">
    <source>
        <dbReference type="Proteomes" id="UP000184267"/>
    </source>
</evidence>
<sequence>MAPGRAFATMKGATTPYPIHTDIHACHQESPSCTMDEAIIQLQPPSAGVAGTCK</sequence>